<sequence>MVDYSDRNVYGSGVASLIGDGGISLDGQSVQLPDDGAYDMQDDISSINESSVYRNDLPQIKIVGTAEDLEGGITDLETPASMALSNNPGVEVMAPNLKDNDNTLSTTIPISVGELPKKAPNMKNTSKLSVDGKKRRRCLPTWVSEAPSWLKCVIVVSLALLVGAVALVSVALTTAISEQEEASQIATASNAENATPQNPQVTVPISPAPSTLIVPESDTTDPPSASESHVSSPTAAPMQSTPSGQTASSNTTAPTFLPDSTPVVVVTSTSTPTAQATPLTTDGAAATTVTDPSPTVTPELVAATDEGTTTEEEQIQEEDPYDPLVTTFFVTGGRFTNDALAMVPDQLTTLPTRGGTSFMVHLGDWNSPYATRCDRQSYQHVNNLFSNSSIPVYFIPGDNDFNDCPNPEQALSLWHEYLQDYETQYWDAPSKWTIERDIKNDYPENFAFVYNEILFVGINLVGGVVHNATEWETRQASNLIWIEENYQLHKDSIQAFVLFAHADPDVPSNSPFYEPFKERVKKEYNQIPVVLIHRNLGVEPWSWETEFENINNLSVVVVAGSVWPPLMGAVDFRQKNPFIFDQSNWYDDYIEHRSSAVSSSSRSGGRMLL</sequence>
<evidence type="ECO:0000313" key="4">
    <source>
        <dbReference type="Proteomes" id="UP001153069"/>
    </source>
</evidence>
<dbReference type="AlphaFoldDB" id="A0A9N8EPA2"/>
<accession>A0A9N8EPA2</accession>
<keyword evidence="2" id="KW-0472">Membrane</keyword>
<evidence type="ECO:0000256" key="1">
    <source>
        <dbReference type="SAM" id="MobiDB-lite"/>
    </source>
</evidence>
<reference evidence="3" key="1">
    <citation type="submission" date="2020-06" db="EMBL/GenBank/DDBJ databases">
        <authorList>
            <consortium name="Plant Systems Biology data submission"/>
        </authorList>
    </citation>
    <scope>NUCLEOTIDE SEQUENCE</scope>
    <source>
        <strain evidence="3">D6</strain>
    </source>
</reference>
<keyword evidence="4" id="KW-1185">Reference proteome</keyword>
<dbReference type="SUPFAM" id="SSF56300">
    <property type="entry name" value="Metallo-dependent phosphatases"/>
    <property type="match status" value="1"/>
</dbReference>
<dbReference type="InterPro" id="IPR051918">
    <property type="entry name" value="STPP_CPPED1"/>
</dbReference>
<gene>
    <name evidence="3" type="ORF">SEMRO_1440_G272890.1</name>
</gene>
<evidence type="ECO:0000256" key="2">
    <source>
        <dbReference type="SAM" id="Phobius"/>
    </source>
</evidence>
<feature type="compositionally biased region" description="Polar residues" evidence="1">
    <location>
        <begin position="187"/>
        <end position="203"/>
    </location>
</feature>
<feature type="compositionally biased region" description="Polar residues" evidence="1">
    <location>
        <begin position="220"/>
        <end position="254"/>
    </location>
</feature>
<dbReference type="InterPro" id="IPR029052">
    <property type="entry name" value="Metallo-depent_PP-like"/>
</dbReference>
<comment type="caution">
    <text evidence="3">The sequence shown here is derived from an EMBL/GenBank/DDBJ whole genome shotgun (WGS) entry which is preliminary data.</text>
</comment>
<feature type="compositionally biased region" description="Low complexity" evidence="1">
    <location>
        <begin position="257"/>
        <end position="297"/>
    </location>
</feature>
<dbReference type="OrthoDB" id="48740at2759"/>
<organism evidence="3 4">
    <name type="scientific">Seminavis robusta</name>
    <dbReference type="NCBI Taxonomy" id="568900"/>
    <lineage>
        <taxon>Eukaryota</taxon>
        <taxon>Sar</taxon>
        <taxon>Stramenopiles</taxon>
        <taxon>Ochrophyta</taxon>
        <taxon>Bacillariophyta</taxon>
        <taxon>Bacillariophyceae</taxon>
        <taxon>Bacillariophycidae</taxon>
        <taxon>Naviculales</taxon>
        <taxon>Naviculaceae</taxon>
        <taxon>Seminavis</taxon>
    </lineage>
</organism>
<keyword evidence="2" id="KW-1133">Transmembrane helix</keyword>
<protein>
    <recommendedName>
        <fullName evidence="5">Calcineurin-like phosphoesterase domain-containing protein</fullName>
    </recommendedName>
</protein>
<dbReference type="Proteomes" id="UP001153069">
    <property type="component" value="Unassembled WGS sequence"/>
</dbReference>
<dbReference type="PANTHER" id="PTHR43143">
    <property type="entry name" value="METALLOPHOSPHOESTERASE, CALCINEURIN SUPERFAMILY"/>
    <property type="match status" value="1"/>
</dbReference>
<proteinExistence type="predicted"/>
<dbReference type="EMBL" id="CAICTM010001438">
    <property type="protein sequence ID" value="CAB9523644.1"/>
    <property type="molecule type" value="Genomic_DNA"/>
</dbReference>
<evidence type="ECO:0000313" key="3">
    <source>
        <dbReference type="EMBL" id="CAB9523644.1"/>
    </source>
</evidence>
<feature type="transmembrane region" description="Helical" evidence="2">
    <location>
        <begin position="152"/>
        <end position="176"/>
    </location>
</feature>
<feature type="region of interest" description="Disordered" evidence="1">
    <location>
        <begin position="187"/>
        <end position="297"/>
    </location>
</feature>
<dbReference type="PANTHER" id="PTHR43143:SF1">
    <property type="entry name" value="SERINE_THREONINE-PROTEIN PHOSPHATASE CPPED1"/>
    <property type="match status" value="1"/>
</dbReference>
<evidence type="ECO:0008006" key="5">
    <source>
        <dbReference type="Google" id="ProtNLM"/>
    </source>
</evidence>
<keyword evidence="2" id="KW-0812">Transmembrane</keyword>
<name>A0A9N8EPA2_9STRA</name>